<keyword evidence="1" id="KW-0648">Protein biosynthesis</keyword>
<sequence length="187" mass="21485">MESLRDITLRCFVIYNNPKRSLELYLTVHDPDLKDAISRHFKSLQFSKLFALAKDELTQEEKIVLTVLLKYKVQNTHEQAFFNPCFPGIMKIEARIILSDPGPFDMSAYKLSQVIIFNCEEFLILNILSWFDDLPEKPECLQLEFHQYLHICGRTLCTLPLSAAYPPIAVTHASDQIVGAILEARVP</sequence>
<protein>
    <submittedName>
        <fullName evidence="1">Translation initiation factor IF-2</fullName>
    </submittedName>
</protein>
<evidence type="ECO:0000313" key="2">
    <source>
        <dbReference type="Proteomes" id="UP001219518"/>
    </source>
</evidence>
<keyword evidence="1" id="KW-0396">Initiation factor</keyword>
<reference evidence="1" key="1">
    <citation type="submission" date="2021-07" db="EMBL/GenBank/DDBJ databases">
        <authorList>
            <person name="Catto M.A."/>
            <person name="Jacobson A."/>
            <person name="Kennedy G."/>
            <person name="Labadie P."/>
            <person name="Hunt B.G."/>
            <person name="Srinivasan R."/>
        </authorList>
    </citation>
    <scope>NUCLEOTIDE SEQUENCE</scope>
    <source>
        <strain evidence="1">PL_HMW_Pooled</strain>
        <tissue evidence="1">Head</tissue>
    </source>
</reference>
<dbReference type="AlphaFoldDB" id="A0AAE1I162"/>
<keyword evidence="2" id="KW-1185">Reference proteome</keyword>
<reference evidence="1" key="2">
    <citation type="journal article" date="2023" name="BMC Genomics">
        <title>Pest status, molecular evolution, and epigenetic factors derived from the genome assembly of Frankliniella fusca, a thysanopteran phytovirus vector.</title>
        <authorList>
            <person name="Catto M.A."/>
            <person name="Labadie P.E."/>
            <person name="Jacobson A.L."/>
            <person name="Kennedy G.G."/>
            <person name="Srinivasan R."/>
            <person name="Hunt B.G."/>
        </authorList>
    </citation>
    <scope>NUCLEOTIDE SEQUENCE</scope>
    <source>
        <strain evidence="1">PL_HMW_Pooled</strain>
    </source>
</reference>
<dbReference type="Proteomes" id="UP001219518">
    <property type="component" value="Unassembled WGS sequence"/>
</dbReference>
<proteinExistence type="predicted"/>
<dbReference type="GO" id="GO:0003743">
    <property type="term" value="F:translation initiation factor activity"/>
    <property type="evidence" value="ECO:0007669"/>
    <property type="project" value="UniProtKB-KW"/>
</dbReference>
<gene>
    <name evidence="1" type="ORF">KUF71_007437</name>
</gene>
<name>A0AAE1I162_9NEOP</name>
<organism evidence="1 2">
    <name type="scientific">Frankliniella fusca</name>
    <dbReference type="NCBI Taxonomy" id="407009"/>
    <lineage>
        <taxon>Eukaryota</taxon>
        <taxon>Metazoa</taxon>
        <taxon>Ecdysozoa</taxon>
        <taxon>Arthropoda</taxon>
        <taxon>Hexapoda</taxon>
        <taxon>Insecta</taxon>
        <taxon>Pterygota</taxon>
        <taxon>Neoptera</taxon>
        <taxon>Paraneoptera</taxon>
        <taxon>Thysanoptera</taxon>
        <taxon>Terebrantia</taxon>
        <taxon>Thripoidea</taxon>
        <taxon>Thripidae</taxon>
        <taxon>Frankliniella</taxon>
    </lineage>
</organism>
<dbReference type="EMBL" id="JAHWGI010001427">
    <property type="protein sequence ID" value="KAK3931622.1"/>
    <property type="molecule type" value="Genomic_DNA"/>
</dbReference>
<comment type="caution">
    <text evidence="1">The sequence shown here is derived from an EMBL/GenBank/DDBJ whole genome shotgun (WGS) entry which is preliminary data.</text>
</comment>
<accession>A0AAE1I162</accession>
<evidence type="ECO:0000313" key="1">
    <source>
        <dbReference type="EMBL" id="KAK3931622.1"/>
    </source>
</evidence>